<proteinExistence type="predicted"/>
<dbReference type="GO" id="GO:0005739">
    <property type="term" value="C:mitochondrion"/>
    <property type="evidence" value="ECO:0007669"/>
    <property type="project" value="UniProtKB-SubCell"/>
</dbReference>
<dbReference type="InterPro" id="IPR000477">
    <property type="entry name" value="RT_dom"/>
</dbReference>
<reference evidence="4" key="1">
    <citation type="submission" date="2021-09" db="EMBL/GenBank/DDBJ databases">
        <title>A high-quality genome of the endoparasitic fungus Hirsutella rhossiliensis with a comparison of Hirsutella genomes reveals transposable elements contributing to genome size variation.</title>
        <authorList>
            <person name="Lin R."/>
            <person name="Jiao Y."/>
            <person name="Sun X."/>
            <person name="Ling J."/>
            <person name="Xie B."/>
            <person name="Cheng X."/>
        </authorList>
    </citation>
    <scope>NUCLEOTIDE SEQUENCE</scope>
    <source>
        <strain evidence="4">HR02</strain>
    </source>
</reference>
<dbReference type="RefSeq" id="XP_044718745.1">
    <property type="nucleotide sequence ID" value="XM_044865781.1"/>
</dbReference>
<dbReference type="EMBL" id="JAIZPD010000008">
    <property type="protein sequence ID" value="KAH0961232.1"/>
    <property type="molecule type" value="Genomic_DNA"/>
</dbReference>
<keyword evidence="5" id="KW-1185">Reference proteome</keyword>
<evidence type="ECO:0000256" key="2">
    <source>
        <dbReference type="ARBA" id="ARBA00023128"/>
    </source>
</evidence>
<keyword evidence="4" id="KW-0695">RNA-directed DNA polymerase</keyword>
<dbReference type="CDD" id="cd01647">
    <property type="entry name" value="RT_LTR"/>
    <property type="match status" value="1"/>
</dbReference>
<dbReference type="Pfam" id="PF00078">
    <property type="entry name" value="RVT_1"/>
    <property type="match status" value="1"/>
</dbReference>
<comment type="caution">
    <text evidence="4">The sequence shown here is derived from an EMBL/GenBank/DDBJ whole genome shotgun (WGS) entry which is preliminary data.</text>
</comment>
<dbReference type="GeneID" id="68356439"/>
<evidence type="ECO:0000259" key="3">
    <source>
        <dbReference type="Pfam" id="PF00078"/>
    </source>
</evidence>
<dbReference type="InterPro" id="IPR053134">
    <property type="entry name" value="RNA-dir_DNA_polymerase"/>
</dbReference>
<dbReference type="Gene3D" id="3.30.70.270">
    <property type="match status" value="1"/>
</dbReference>
<accession>A0A9P8MTP5</accession>
<dbReference type="InterPro" id="IPR043502">
    <property type="entry name" value="DNA/RNA_pol_sf"/>
</dbReference>
<name>A0A9P8MTP5_9HYPO</name>
<keyword evidence="4" id="KW-0548">Nucleotidyltransferase</keyword>
<feature type="domain" description="Reverse transcriptase" evidence="3">
    <location>
        <begin position="86"/>
        <end position="155"/>
    </location>
</feature>
<keyword evidence="4" id="KW-0808">Transferase</keyword>
<keyword evidence="2" id="KW-0496">Mitochondrion</keyword>
<dbReference type="GO" id="GO:0003964">
    <property type="term" value="F:RNA-directed DNA polymerase activity"/>
    <property type="evidence" value="ECO:0007669"/>
    <property type="project" value="UniProtKB-KW"/>
</dbReference>
<protein>
    <submittedName>
        <fullName evidence="4">Reverse transcriptase (RNA-dependent DNA polymerase) domain-containing protein</fullName>
    </submittedName>
</protein>
<organism evidence="4 5">
    <name type="scientific">Hirsutella rhossiliensis</name>
    <dbReference type="NCBI Taxonomy" id="111463"/>
    <lineage>
        <taxon>Eukaryota</taxon>
        <taxon>Fungi</taxon>
        <taxon>Dikarya</taxon>
        <taxon>Ascomycota</taxon>
        <taxon>Pezizomycotina</taxon>
        <taxon>Sordariomycetes</taxon>
        <taxon>Hypocreomycetidae</taxon>
        <taxon>Hypocreales</taxon>
        <taxon>Ophiocordycipitaceae</taxon>
        <taxon>Hirsutella</taxon>
    </lineage>
</organism>
<evidence type="ECO:0000256" key="1">
    <source>
        <dbReference type="ARBA" id="ARBA00004173"/>
    </source>
</evidence>
<dbReference type="OrthoDB" id="5100833at2759"/>
<evidence type="ECO:0000313" key="5">
    <source>
        <dbReference type="Proteomes" id="UP000824596"/>
    </source>
</evidence>
<evidence type="ECO:0000313" key="4">
    <source>
        <dbReference type="EMBL" id="KAH0961232.1"/>
    </source>
</evidence>
<dbReference type="InterPro" id="IPR043128">
    <property type="entry name" value="Rev_trsase/Diguanyl_cyclase"/>
</dbReference>
<sequence length="197" mass="22723">MSSRYYANTSLRPRRKDGFDDQSVLQALRFSSFLKGRKLRLCVDYRGLNKVTKKNRAALPLISGILDRLGDEWKTAFRCHYGHYEYQQYINDALEGLVDIICVVYLDDILIFSEDPEQHEGHVKDVLQRLRKAGLYANLSKCEFSVKKVSFLGFVVDEEGIHMEEERNYSKIVSPLTDRLRKGIEAFQAGSKSNEGF</sequence>
<dbReference type="AlphaFoldDB" id="A0A9P8MTP5"/>
<dbReference type="FunFam" id="3.30.70.270:FF:000003">
    <property type="entry name" value="Transposon Ty3-G Gag-Pol polyprotein"/>
    <property type="match status" value="1"/>
</dbReference>
<dbReference type="PANTHER" id="PTHR24559">
    <property type="entry name" value="TRANSPOSON TY3-I GAG-POL POLYPROTEIN"/>
    <property type="match status" value="1"/>
</dbReference>
<dbReference type="Proteomes" id="UP000824596">
    <property type="component" value="Unassembled WGS sequence"/>
</dbReference>
<comment type="subcellular location">
    <subcellularLocation>
        <location evidence="1">Mitochondrion</location>
    </subcellularLocation>
</comment>
<gene>
    <name evidence="4" type="ORF">HRG_07310</name>
</gene>
<dbReference type="PANTHER" id="PTHR24559:SF440">
    <property type="entry name" value="RIBONUCLEASE H"/>
    <property type="match status" value="1"/>
</dbReference>
<dbReference type="SUPFAM" id="SSF56672">
    <property type="entry name" value="DNA/RNA polymerases"/>
    <property type="match status" value="1"/>
</dbReference>